<evidence type="ECO:0000313" key="1">
    <source>
        <dbReference type="Proteomes" id="UP000887566"/>
    </source>
</evidence>
<proteinExistence type="predicted"/>
<accession>A0A914W0P6</accession>
<dbReference type="WBParaSite" id="PSAMB.scaffold2903size20647.g19613.t1">
    <property type="protein sequence ID" value="PSAMB.scaffold2903size20647.g19613.t1"/>
    <property type="gene ID" value="PSAMB.scaffold2903size20647.g19613"/>
</dbReference>
<name>A0A914W0P6_9BILA</name>
<protein>
    <submittedName>
        <fullName evidence="2">Uncharacterized protein</fullName>
    </submittedName>
</protein>
<organism evidence="1 2">
    <name type="scientific">Plectus sambesii</name>
    <dbReference type="NCBI Taxonomy" id="2011161"/>
    <lineage>
        <taxon>Eukaryota</taxon>
        <taxon>Metazoa</taxon>
        <taxon>Ecdysozoa</taxon>
        <taxon>Nematoda</taxon>
        <taxon>Chromadorea</taxon>
        <taxon>Plectida</taxon>
        <taxon>Plectina</taxon>
        <taxon>Plectoidea</taxon>
        <taxon>Plectidae</taxon>
        <taxon>Plectus</taxon>
    </lineage>
</organism>
<dbReference type="Proteomes" id="UP000887566">
    <property type="component" value="Unplaced"/>
</dbReference>
<keyword evidence="1" id="KW-1185">Reference proteome</keyword>
<sequence length="11" mass="1347">MLARRIVMRNS</sequence>
<reference evidence="2" key="1">
    <citation type="submission" date="2022-11" db="UniProtKB">
        <authorList>
            <consortium name="WormBaseParasite"/>
        </authorList>
    </citation>
    <scope>IDENTIFICATION</scope>
</reference>
<evidence type="ECO:0000313" key="2">
    <source>
        <dbReference type="WBParaSite" id="PSAMB.scaffold2903size20647.g19613.t1"/>
    </source>
</evidence>